<dbReference type="AlphaFoldDB" id="A0A7S2THY9"/>
<sequence length="147" mass="16014">MAVALGGRTAEEMVFGQGSEMINDIPLVSSIARNVVSRWSHNGVSDQSRDEERIKMIDGEVDGIMTNAYNICRSILILNRALLDDLAKMLIEQETVSGHQLCDLVTSSGAKVKFDPVSHAHRTVCRGTTSWIGSLISYPLSFLGFSG</sequence>
<dbReference type="GO" id="GO:0005524">
    <property type="term" value="F:ATP binding"/>
    <property type="evidence" value="ECO:0007669"/>
    <property type="project" value="InterPro"/>
</dbReference>
<dbReference type="PANTHER" id="PTHR23076">
    <property type="entry name" value="METALLOPROTEASE M41 FTSH"/>
    <property type="match status" value="1"/>
</dbReference>
<accession>A0A7S2THY9</accession>
<dbReference type="GO" id="GO:0004176">
    <property type="term" value="F:ATP-dependent peptidase activity"/>
    <property type="evidence" value="ECO:0007669"/>
    <property type="project" value="InterPro"/>
</dbReference>
<evidence type="ECO:0000313" key="1">
    <source>
        <dbReference type="EMBL" id="CAD9750948.1"/>
    </source>
</evidence>
<dbReference type="Gene3D" id="1.20.58.760">
    <property type="entry name" value="Peptidase M41"/>
    <property type="match status" value="1"/>
</dbReference>
<dbReference type="InterPro" id="IPR037219">
    <property type="entry name" value="Peptidase_M41-like"/>
</dbReference>
<organism evidence="1">
    <name type="scientific">Lotharella oceanica</name>
    <dbReference type="NCBI Taxonomy" id="641309"/>
    <lineage>
        <taxon>Eukaryota</taxon>
        <taxon>Sar</taxon>
        <taxon>Rhizaria</taxon>
        <taxon>Cercozoa</taxon>
        <taxon>Chlorarachniophyceae</taxon>
        <taxon>Lotharella</taxon>
    </lineage>
</organism>
<dbReference type="GO" id="GO:0006508">
    <property type="term" value="P:proteolysis"/>
    <property type="evidence" value="ECO:0007669"/>
    <property type="project" value="InterPro"/>
</dbReference>
<reference evidence="1" key="1">
    <citation type="submission" date="2021-01" db="EMBL/GenBank/DDBJ databases">
        <authorList>
            <person name="Corre E."/>
            <person name="Pelletier E."/>
            <person name="Niang G."/>
            <person name="Scheremetjew M."/>
            <person name="Finn R."/>
            <person name="Kale V."/>
            <person name="Holt S."/>
            <person name="Cochrane G."/>
            <person name="Meng A."/>
            <person name="Brown T."/>
            <person name="Cohen L."/>
        </authorList>
    </citation>
    <scope>NUCLEOTIDE SEQUENCE</scope>
    <source>
        <strain evidence="1">CCMP622</strain>
    </source>
</reference>
<gene>
    <name evidence="1" type="ORF">LSP00402_LOCUS3465</name>
</gene>
<dbReference type="EMBL" id="HBHP01005590">
    <property type="protein sequence ID" value="CAD9750948.1"/>
    <property type="molecule type" value="Transcribed_RNA"/>
</dbReference>
<name>A0A7S2THY9_9EUKA</name>
<dbReference type="GO" id="GO:0009535">
    <property type="term" value="C:chloroplast thylakoid membrane"/>
    <property type="evidence" value="ECO:0007669"/>
    <property type="project" value="TreeGrafter"/>
</dbReference>
<proteinExistence type="predicted"/>
<dbReference type="SUPFAM" id="SSF140990">
    <property type="entry name" value="FtsH protease domain-like"/>
    <property type="match status" value="1"/>
</dbReference>
<dbReference type="GO" id="GO:0004222">
    <property type="term" value="F:metalloendopeptidase activity"/>
    <property type="evidence" value="ECO:0007669"/>
    <property type="project" value="InterPro"/>
</dbReference>
<protein>
    <submittedName>
        <fullName evidence="1">Uncharacterized protein</fullName>
    </submittedName>
</protein>
<dbReference type="PANTHER" id="PTHR23076:SF110">
    <property type="entry name" value="INACTIVE ATP-DEPENDENT ZINC METALLOPROTEASE FTSHI 3, CHLOROPLASTIC-RELATED"/>
    <property type="match status" value="1"/>
</dbReference>